<dbReference type="STRING" id="1123510.GCA_000620025_00670"/>
<dbReference type="InterPro" id="IPR050832">
    <property type="entry name" value="Bact_Acetyltransf"/>
</dbReference>
<dbReference type="InterPro" id="IPR000835">
    <property type="entry name" value="HTH_MarR-typ"/>
</dbReference>
<dbReference type="PRINTS" id="PR00598">
    <property type="entry name" value="HTHMARR"/>
</dbReference>
<sequence>MSTVTLPCDEVRGFRTLLREMVRELGMLNRTLHNTGLSPLQSHILIELGQRPLGVTELARLLCAEKSSISRTLRSLTDNGLLARQEDDRDRRASVFLLTEKGQHVLQDVHLHADQHILNALALSSESEQRAMVSTAKTLTAALRSARRQEDARIALRPIQPKDDPAIQRVIVRSFEENGIAHLEGVSLHDPALGHLSHAYSLPRARYWVATQGGRVIGGVGIAPLAGADDQHCEMQKLYLDSQFSGMGIGRRLIAHALREARAFGYRYCYLETLNELSSAVGLYRTFGFEYCARLGHTGHGSCDICMLKVLE</sequence>
<dbReference type="InterPro" id="IPR036388">
    <property type="entry name" value="WH-like_DNA-bd_sf"/>
</dbReference>
<feature type="domain" description="N-acetyltransferase" evidence="4">
    <location>
        <begin position="154"/>
        <end position="312"/>
    </location>
</feature>
<feature type="domain" description="HTH marR-type" evidence="3">
    <location>
        <begin position="11"/>
        <end position="141"/>
    </location>
</feature>
<dbReference type="PROSITE" id="PS51186">
    <property type="entry name" value="GNAT"/>
    <property type="match status" value="1"/>
</dbReference>
<dbReference type="Pfam" id="PF00583">
    <property type="entry name" value="Acetyltransf_1"/>
    <property type="match status" value="1"/>
</dbReference>
<dbReference type="SMART" id="SM00347">
    <property type="entry name" value="HTH_MARR"/>
    <property type="match status" value="1"/>
</dbReference>
<organism evidence="5 6">
    <name type="scientific">Zymobacter palmae</name>
    <dbReference type="NCBI Taxonomy" id="33074"/>
    <lineage>
        <taxon>Bacteria</taxon>
        <taxon>Pseudomonadati</taxon>
        <taxon>Pseudomonadota</taxon>
        <taxon>Gammaproteobacteria</taxon>
        <taxon>Oceanospirillales</taxon>
        <taxon>Halomonadaceae</taxon>
        <taxon>Zymobacter group</taxon>
        <taxon>Zymobacter</taxon>
    </lineage>
</organism>
<gene>
    <name evidence="5" type="ORF">ZBT109_0468</name>
</gene>
<keyword evidence="1 5" id="KW-0808">Transferase</keyword>
<dbReference type="InterPro" id="IPR036390">
    <property type="entry name" value="WH_DNA-bd_sf"/>
</dbReference>
<dbReference type="SUPFAM" id="SSF46785">
    <property type="entry name" value="Winged helix' DNA-binding domain"/>
    <property type="match status" value="1"/>
</dbReference>
<reference evidence="5 6" key="1">
    <citation type="submission" date="2018-09" db="EMBL/GenBank/DDBJ databases">
        <title>Zymobacter palmae IAM14233 (=T109) whole genome analysis.</title>
        <authorList>
            <person name="Yanase H."/>
        </authorList>
    </citation>
    <scope>NUCLEOTIDE SEQUENCE [LARGE SCALE GENOMIC DNA]</scope>
    <source>
        <strain evidence="5 6">IAM14233</strain>
    </source>
</reference>
<dbReference type="RefSeq" id="WP_051523682.1">
    <property type="nucleotide sequence ID" value="NZ_AP018933.1"/>
</dbReference>
<dbReference type="Pfam" id="PF12802">
    <property type="entry name" value="MarR_2"/>
    <property type="match status" value="1"/>
</dbReference>
<evidence type="ECO:0000256" key="1">
    <source>
        <dbReference type="ARBA" id="ARBA00022679"/>
    </source>
</evidence>
<dbReference type="PANTHER" id="PTHR43877:SF2">
    <property type="entry name" value="AMINOALKYLPHOSPHONATE N-ACETYLTRANSFERASE-RELATED"/>
    <property type="match status" value="1"/>
</dbReference>
<dbReference type="GO" id="GO:0016747">
    <property type="term" value="F:acyltransferase activity, transferring groups other than amino-acyl groups"/>
    <property type="evidence" value="ECO:0007669"/>
    <property type="project" value="InterPro"/>
</dbReference>
<dbReference type="CDD" id="cd04301">
    <property type="entry name" value="NAT_SF"/>
    <property type="match status" value="1"/>
</dbReference>
<evidence type="ECO:0000313" key="5">
    <source>
        <dbReference type="EMBL" id="BBG29256.1"/>
    </source>
</evidence>
<dbReference type="AlphaFoldDB" id="A0A348HCA4"/>
<dbReference type="OrthoDB" id="9803233at2"/>
<evidence type="ECO:0000259" key="4">
    <source>
        <dbReference type="PROSITE" id="PS51186"/>
    </source>
</evidence>
<evidence type="ECO:0000259" key="3">
    <source>
        <dbReference type="PROSITE" id="PS50995"/>
    </source>
</evidence>
<accession>A0A348HCA4</accession>
<dbReference type="Gene3D" id="1.10.10.10">
    <property type="entry name" value="Winged helix-like DNA-binding domain superfamily/Winged helix DNA-binding domain"/>
    <property type="match status" value="1"/>
</dbReference>
<evidence type="ECO:0000256" key="2">
    <source>
        <dbReference type="ARBA" id="ARBA00023315"/>
    </source>
</evidence>
<dbReference type="InterPro" id="IPR016181">
    <property type="entry name" value="Acyl_CoA_acyltransferase"/>
</dbReference>
<dbReference type="EMBL" id="AP018933">
    <property type="protein sequence ID" value="BBG29256.1"/>
    <property type="molecule type" value="Genomic_DNA"/>
</dbReference>
<dbReference type="Proteomes" id="UP000267342">
    <property type="component" value="Chromosome"/>
</dbReference>
<evidence type="ECO:0000313" key="6">
    <source>
        <dbReference type="Proteomes" id="UP000267342"/>
    </source>
</evidence>
<proteinExistence type="predicted"/>
<dbReference type="PROSITE" id="PS50995">
    <property type="entry name" value="HTH_MARR_2"/>
    <property type="match status" value="1"/>
</dbReference>
<dbReference type="GO" id="GO:0003700">
    <property type="term" value="F:DNA-binding transcription factor activity"/>
    <property type="evidence" value="ECO:0007669"/>
    <property type="project" value="InterPro"/>
</dbReference>
<dbReference type="SUPFAM" id="SSF55729">
    <property type="entry name" value="Acyl-CoA N-acyltransferases (Nat)"/>
    <property type="match status" value="1"/>
</dbReference>
<dbReference type="KEGG" id="zpl:ZBT109_0468"/>
<keyword evidence="6" id="KW-1185">Reference proteome</keyword>
<dbReference type="InterPro" id="IPR000182">
    <property type="entry name" value="GNAT_dom"/>
</dbReference>
<keyword evidence="2" id="KW-0012">Acyltransferase</keyword>
<dbReference type="Gene3D" id="3.40.630.30">
    <property type="match status" value="1"/>
</dbReference>
<dbReference type="PANTHER" id="PTHR43877">
    <property type="entry name" value="AMINOALKYLPHOSPHONATE N-ACETYLTRANSFERASE-RELATED-RELATED"/>
    <property type="match status" value="1"/>
</dbReference>
<protein>
    <submittedName>
        <fullName evidence="5">Histone acetyltransferase HPA2</fullName>
    </submittedName>
</protein>
<name>A0A348HCA4_9GAMM</name>